<gene>
    <name evidence="13" type="primary">gmk</name>
    <name evidence="15" type="ORF">FC50_GL000473</name>
</gene>
<evidence type="ECO:0000256" key="2">
    <source>
        <dbReference type="ARBA" id="ARBA00004496"/>
    </source>
</evidence>
<dbReference type="FunFam" id="3.40.50.300:FF:000855">
    <property type="entry name" value="Guanylate kinase"/>
    <property type="match status" value="1"/>
</dbReference>
<keyword evidence="7 13" id="KW-0808">Transferase</keyword>
<evidence type="ECO:0000256" key="6">
    <source>
        <dbReference type="ARBA" id="ARBA00022490"/>
    </source>
</evidence>
<dbReference type="PATRIC" id="fig|1423783.4.peg.489"/>
<evidence type="ECO:0000259" key="14">
    <source>
        <dbReference type="PROSITE" id="PS50052"/>
    </source>
</evidence>
<dbReference type="InterPro" id="IPR017665">
    <property type="entry name" value="Guanylate_kinase"/>
</dbReference>
<dbReference type="Gene3D" id="3.40.50.300">
    <property type="entry name" value="P-loop containing nucleotide triphosphate hydrolases"/>
    <property type="match status" value="2"/>
</dbReference>
<dbReference type="FunFam" id="3.30.63.10:FF:000002">
    <property type="entry name" value="Guanylate kinase 1"/>
    <property type="match status" value="1"/>
</dbReference>
<dbReference type="SUPFAM" id="SSF52540">
    <property type="entry name" value="P-loop containing nucleoside triphosphate hydrolases"/>
    <property type="match status" value="1"/>
</dbReference>
<dbReference type="InterPro" id="IPR020590">
    <property type="entry name" value="Guanylate_kinase_CS"/>
</dbReference>
<evidence type="ECO:0000256" key="9">
    <source>
        <dbReference type="ARBA" id="ARBA00022777"/>
    </source>
</evidence>
<dbReference type="InterPro" id="IPR008145">
    <property type="entry name" value="GK/Ca_channel_bsu"/>
</dbReference>
<name>A0A0R1U5S9_9LACO</name>
<evidence type="ECO:0000256" key="10">
    <source>
        <dbReference type="ARBA" id="ARBA00022840"/>
    </source>
</evidence>
<dbReference type="EC" id="2.7.4.8" evidence="4 13"/>
<dbReference type="CDD" id="cd00071">
    <property type="entry name" value="GMPK"/>
    <property type="match status" value="1"/>
</dbReference>
<comment type="function">
    <text evidence="1 13">Essential for recycling GMP and indirectly, cGMP.</text>
</comment>
<dbReference type="GO" id="GO:0005524">
    <property type="term" value="F:ATP binding"/>
    <property type="evidence" value="ECO:0007669"/>
    <property type="project" value="UniProtKB-UniRule"/>
</dbReference>
<dbReference type="EMBL" id="AZFJ01000037">
    <property type="protein sequence ID" value="KRL86826.1"/>
    <property type="molecule type" value="Genomic_DNA"/>
</dbReference>
<proteinExistence type="inferred from homology"/>
<keyword evidence="8 13" id="KW-0547">Nucleotide-binding</keyword>
<dbReference type="InterPro" id="IPR008144">
    <property type="entry name" value="Guanylate_kin-like_dom"/>
</dbReference>
<feature type="domain" description="Guanylate kinase-like" evidence="14">
    <location>
        <begin position="18"/>
        <end position="197"/>
    </location>
</feature>
<evidence type="ECO:0000256" key="4">
    <source>
        <dbReference type="ARBA" id="ARBA00012961"/>
    </source>
</evidence>
<dbReference type="NCBIfam" id="TIGR03263">
    <property type="entry name" value="guanyl_kin"/>
    <property type="match status" value="1"/>
</dbReference>
<keyword evidence="10 13" id="KW-0067">ATP-binding</keyword>
<evidence type="ECO:0000256" key="8">
    <source>
        <dbReference type="ARBA" id="ARBA00022741"/>
    </source>
</evidence>
<feature type="binding site" evidence="13">
    <location>
        <begin position="25"/>
        <end position="32"/>
    </location>
    <ligand>
        <name>ATP</name>
        <dbReference type="ChEBI" id="CHEBI:30616"/>
    </ligand>
</feature>
<evidence type="ECO:0000313" key="15">
    <source>
        <dbReference type="EMBL" id="KRL86826.1"/>
    </source>
</evidence>
<keyword evidence="6 13" id="KW-0963">Cytoplasm</keyword>
<comment type="catalytic activity">
    <reaction evidence="12 13">
        <text>GMP + ATP = GDP + ADP</text>
        <dbReference type="Rhea" id="RHEA:20780"/>
        <dbReference type="ChEBI" id="CHEBI:30616"/>
        <dbReference type="ChEBI" id="CHEBI:58115"/>
        <dbReference type="ChEBI" id="CHEBI:58189"/>
        <dbReference type="ChEBI" id="CHEBI:456216"/>
        <dbReference type="EC" id="2.7.4.8"/>
    </reaction>
</comment>
<dbReference type="InterPro" id="IPR027417">
    <property type="entry name" value="P-loop_NTPase"/>
</dbReference>
<evidence type="ECO:0000256" key="13">
    <source>
        <dbReference type="HAMAP-Rule" id="MF_00328"/>
    </source>
</evidence>
<comment type="caution">
    <text evidence="15">The sequence shown here is derived from an EMBL/GenBank/DDBJ whole genome shotgun (WGS) entry which is preliminary data.</text>
</comment>
<organism evidence="15 16">
    <name type="scientific">Lacticaseibacillus pantheris DSM 15945 = JCM 12539 = NBRC 106106</name>
    <dbReference type="NCBI Taxonomy" id="1423783"/>
    <lineage>
        <taxon>Bacteria</taxon>
        <taxon>Bacillati</taxon>
        <taxon>Bacillota</taxon>
        <taxon>Bacilli</taxon>
        <taxon>Lactobacillales</taxon>
        <taxon>Lactobacillaceae</taxon>
        <taxon>Lacticaseibacillus</taxon>
    </lineage>
</organism>
<dbReference type="GO" id="GO:0005829">
    <property type="term" value="C:cytosol"/>
    <property type="evidence" value="ECO:0007669"/>
    <property type="project" value="TreeGrafter"/>
</dbReference>
<reference evidence="15 16" key="1">
    <citation type="journal article" date="2015" name="Genome Announc.">
        <title>Expanding the biotechnology potential of lactobacilli through comparative genomics of 213 strains and associated genera.</title>
        <authorList>
            <person name="Sun Z."/>
            <person name="Harris H.M."/>
            <person name="McCann A."/>
            <person name="Guo C."/>
            <person name="Argimon S."/>
            <person name="Zhang W."/>
            <person name="Yang X."/>
            <person name="Jeffery I.B."/>
            <person name="Cooney J.C."/>
            <person name="Kagawa T.F."/>
            <person name="Liu W."/>
            <person name="Song Y."/>
            <person name="Salvetti E."/>
            <person name="Wrobel A."/>
            <person name="Rasinkangas P."/>
            <person name="Parkhill J."/>
            <person name="Rea M.C."/>
            <person name="O'Sullivan O."/>
            <person name="Ritari J."/>
            <person name="Douillard F.P."/>
            <person name="Paul Ross R."/>
            <person name="Yang R."/>
            <person name="Briner A.E."/>
            <person name="Felis G.E."/>
            <person name="de Vos W.M."/>
            <person name="Barrangou R."/>
            <person name="Klaenhammer T.R."/>
            <person name="Caufield P.W."/>
            <person name="Cui Y."/>
            <person name="Zhang H."/>
            <person name="O'Toole P.W."/>
        </authorList>
    </citation>
    <scope>NUCLEOTIDE SEQUENCE [LARGE SCALE GENOMIC DNA]</scope>
    <source>
        <strain evidence="15 16">DSM 15945</strain>
    </source>
</reference>
<dbReference type="AlphaFoldDB" id="A0A0R1U5S9"/>
<dbReference type="PANTHER" id="PTHR23117">
    <property type="entry name" value="GUANYLATE KINASE-RELATED"/>
    <property type="match status" value="1"/>
</dbReference>
<evidence type="ECO:0000256" key="7">
    <source>
        <dbReference type="ARBA" id="ARBA00022679"/>
    </source>
</evidence>
<evidence type="ECO:0000313" key="16">
    <source>
        <dbReference type="Proteomes" id="UP000051922"/>
    </source>
</evidence>
<dbReference type="PANTHER" id="PTHR23117:SF13">
    <property type="entry name" value="GUANYLATE KINASE"/>
    <property type="match status" value="1"/>
</dbReference>
<dbReference type="Gene3D" id="3.30.63.10">
    <property type="entry name" value="Guanylate Kinase phosphate binding domain"/>
    <property type="match status" value="1"/>
</dbReference>
<comment type="similarity">
    <text evidence="3 13">Belongs to the guanylate kinase family.</text>
</comment>
<evidence type="ECO:0000256" key="5">
    <source>
        <dbReference type="ARBA" id="ARBA00016296"/>
    </source>
</evidence>
<sequence>MLYYLNSYLGGKGMSERGMLIVLSGPSGVGKGTVRQAMLKSGYRDFHYSVSMTTRKMRPGEVDGVDYYFRTKDQFEDEIANGGMLEYAQYVDNYYGTPLHYVNEQLEAGQDVLLEIEVKGAMQVRAKCPDAVFIFLTPPDLNELRHRLEGRGTDDAETIKKRVGKAVDELKMMQNYDYAVVNDEVALAVDRIEHIIQSEHLRVQRVAEKYANMIKKATSGD</sequence>
<evidence type="ECO:0000256" key="3">
    <source>
        <dbReference type="ARBA" id="ARBA00005790"/>
    </source>
</evidence>
<dbReference type="STRING" id="1423783.FC50_GL000473"/>
<dbReference type="PROSITE" id="PS50052">
    <property type="entry name" value="GUANYLATE_KINASE_2"/>
    <property type="match status" value="1"/>
</dbReference>
<dbReference type="Pfam" id="PF00625">
    <property type="entry name" value="Guanylate_kin"/>
    <property type="match status" value="1"/>
</dbReference>
<dbReference type="Proteomes" id="UP000051922">
    <property type="component" value="Unassembled WGS sequence"/>
</dbReference>
<dbReference type="HAMAP" id="MF_00328">
    <property type="entry name" value="Guanylate_kinase"/>
    <property type="match status" value="1"/>
</dbReference>
<accession>A0A0R1U5S9</accession>
<keyword evidence="9 13" id="KW-0418">Kinase</keyword>
<evidence type="ECO:0000256" key="11">
    <source>
        <dbReference type="ARBA" id="ARBA00030128"/>
    </source>
</evidence>
<evidence type="ECO:0000256" key="12">
    <source>
        <dbReference type="ARBA" id="ARBA00048594"/>
    </source>
</evidence>
<dbReference type="GO" id="GO:0004385">
    <property type="term" value="F:GMP kinase activity"/>
    <property type="evidence" value="ECO:0007669"/>
    <property type="project" value="UniProtKB-UniRule"/>
</dbReference>
<protein>
    <recommendedName>
        <fullName evidence="5 13">Guanylate kinase</fullName>
        <ecNumber evidence="4 13">2.7.4.8</ecNumber>
    </recommendedName>
    <alternativeName>
        <fullName evidence="11 13">GMP kinase</fullName>
    </alternativeName>
</protein>
<keyword evidence="16" id="KW-1185">Reference proteome</keyword>
<evidence type="ECO:0000256" key="1">
    <source>
        <dbReference type="ARBA" id="ARBA00003531"/>
    </source>
</evidence>
<dbReference type="PROSITE" id="PS00856">
    <property type="entry name" value="GUANYLATE_KINASE_1"/>
    <property type="match status" value="1"/>
</dbReference>
<comment type="subcellular location">
    <subcellularLocation>
        <location evidence="2 13">Cytoplasm</location>
    </subcellularLocation>
</comment>
<dbReference type="SMART" id="SM00072">
    <property type="entry name" value="GuKc"/>
    <property type="match status" value="1"/>
</dbReference>